<dbReference type="SUPFAM" id="SSF51735">
    <property type="entry name" value="NAD(P)-binding Rossmann-fold domains"/>
    <property type="match status" value="1"/>
</dbReference>
<evidence type="ECO:0000256" key="2">
    <source>
        <dbReference type="ARBA" id="ARBA00023027"/>
    </source>
</evidence>
<dbReference type="GO" id="GO:0016491">
    <property type="term" value="F:oxidoreductase activity"/>
    <property type="evidence" value="ECO:0007669"/>
    <property type="project" value="UniProtKB-KW"/>
</dbReference>
<keyword evidence="6" id="KW-1185">Reference proteome</keyword>
<comment type="caution">
    <text evidence="5">The sequence shown here is derived from an EMBL/GenBank/DDBJ whole genome shotgun (WGS) entry which is preliminary data.</text>
</comment>
<dbReference type="PANTHER" id="PTHR43818">
    <property type="entry name" value="BCDNA.GH03377"/>
    <property type="match status" value="1"/>
</dbReference>
<dbReference type="GO" id="GO:0000166">
    <property type="term" value="F:nucleotide binding"/>
    <property type="evidence" value="ECO:0007669"/>
    <property type="project" value="InterPro"/>
</dbReference>
<proteinExistence type="predicted"/>
<accession>A0A2U2RL42</accession>
<dbReference type="AlphaFoldDB" id="A0A2U2RL42"/>
<feature type="domain" description="GFO/IDH/MocA-like oxidoreductase" evidence="4">
    <location>
        <begin position="153"/>
        <end position="300"/>
    </location>
</feature>
<dbReference type="InterPro" id="IPR050463">
    <property type="entry name" value="Gfo/Idh/MocA_oxidrdct_glycsds"/>
</dbReference>
<gene>
    <name evidence="5" type="ORF">DEO23_06395</name>
</gene>
<keyword evidence="1" id="KW-0560">Oxidoreductase</keyword>
<dbReference type="RefSeq" id="WP_109275174.1">
    <property type="nucleotide sequence ID" value="NZ_QFKX01000002.1"/>
</dbReference>
<evidence type="ECO:0000259" key="4">
    <source>
        <dbReference type="Pfam" id="PF22725"/>
    </source>
</evidence>
<evidence type="ECO:0000313" key="6">
    <source>
        <dbReference type="Proteomes" id="UP000245590"/>
    </source>
</evidence>
<evidence type="ECO:0000313" key="5">
    <source>
        <dbReference type="EMBL" id="PWH06580.1"/>
    </source>
</evidence>
<dbReference type="Gene3D" id="3.40.50.720">
    <property type="entry name" value="NAD(P)-binding Rossmann-like Domain"/>
    <property type="match status" value="1"/>
</dbReference>
<dbReference type="EMBL" id="QFKX01000002">
    <property type="protein sequence ID" value="PWH06580.1"/>
    <property type="molecule type" value="Genomic_DNA"/>
</dbReference>
<feature type="domain" description="Gfo/Idh/MocA-like oxidoreductase N-terminal" evidence="3">
    <location>
        <begin position="17"/>
        <end position="137"/>
    </location>
</feature>
<evidence type="ECO:0000259" key="3">
    <source>
        <dbReference type="Pfam" id="PF01408"/>
    </source>
</evidence>
<dbReference type="Gene3D" id="3.30.360.10">
    <property type="entry name" value="Dihydrodipicolinate Reductase, domain 2"/>
    <property type="match status" value="1"/>
</dbReference>
<dbReference type="Pfam" id="PF22725">
    <property type="entry name" value="GFO_IDH_MocA_C3"/>
    <property type="match status" value="1"/>
</dbReference>
<sequence>MSTAPRSTTPGSTEPLSVAVIGAGMAGRTHANAWRQATTVYELGLPPVRLATIADAHLPFAEDAAAHYGYENAVGDWREVAEDPSIDIVSIVVGNALHREIAEAMVAAGKHVLCEKPLAGTLEDAAAMAELEAAHPDPVLSTGFTFRRNAGVAQLAKLVADGNLGTVNHLDARYSCDYGADPLTPIAWRYKGPMGSGALGDIGSHLVDTAELIGGPIASVSGAVLVTSITERPVASGAVAGGRGLTASADDPTEPVENDDVATFTAHFASGAAGTFSCSRVAFGRPNQMMIDVAGSRGSASWDLARAGEIQLADDSSPAGLGGFRQVLANPSFPYFDKGSSMAFAGVGLNQIEQFTYQAHAFLQQVAGITDGALPVCATFADGYREMRILDAVARSAENDGASVDVA</sequence>
<dbReference type="InterPro" id="IPR036291">
    <property type="entry name" value="NAD(P)-bd_dom_sf"/>
</dbReference>
<dbReference type="Pfam" id="PF01408">
    <property type="entry name" value="GFO_IDH_MocA"/>
    <property type="match status" value="1"/>
</dbReference>
<name>A0A2U2RL42_9MICO</name>
<dbReference type="OrthoDB" id="9792085at2"/>
<dbReference type="Proteomes" id="UP000245590">
    <property type="component" value="Unassembled WGS sequence"/>
</dbReference>
<reference evidence="5 6" key="1">
    <citation type="submission" date="2018-05" db="EMBL/GenBank/DDBJ databases">
        <title>Brachybacterium sp. M1HQ-2T, whole genome shotgun sequence.</title>
        <authorList>
            <person name="Tuo L."/>
        </authorList>
    </citation>
    <scope>NUCLEOTIDE SEQUENCE [LARGE SCALE GENOMIC DNA]</scope>
    <source>
        <strain evidence="5 6">M1HQ-2</strain>
    </source>
</reference>
<dbReference type="InterPro" id="IPR000683">
    <property type="entry name" value="Gfo/Idh/MocA-like_OxRdtase_N"/>
</dbReference>
<protein>
    <submittedName>
        <fullName evidence="5">Dehydrogenase</fullName>
    </submittedName>
</protein>
<organism evidence="5 6">
    <name type="scientific">Brachybacterium endophyticum</name>
    <dbReference type="NCBI Taxonomy" id="2182385"/>
    <lineage>
        <taxon>Bacteria</taxon>
        <taxon>Bacillati</taxon>
        <taxon>Actinomycetota</taxon>
        <taxon>Actinomycetes</taxon>
        <taxon>Micrococcales</taxon>
        <taxon>Dermabacteraceae</taxon>
        <taxon>Brachybacterium</taxon>
    </lineage>
</organism>
<dbReference type="PANTHER" id="PTHR43818:SF11">
    <property type="entry name" value="BCDNA.GH03377"/>
    <property type="match status" value="1"/>
</dbReference>
<dbReference type="InterPro" id="IPR055170">
    <property type="entry name" value="GFO_IDH_MocA-like_dom"/>
</dbReference>
<evidence type="ECO:0000256" key="1">
    <source>
        <dbReference type="ARBA" id="ARBA00023002"/>
    </source>
</evidence>
<keyword evidence="2" id="KW-0520">NAD</keyword>
<dbReference type="SUPFAM" id="SSF55347">
    <property type="entry name" value="Glyceraldehyde-3-phosphate dehydrogenase-like, C-terminal domain"/>
    <property type="match status" value="1"/>
</dbReference>